<evidence type="ECO:0000313" key="16">
    <source>
        <dbReference type="EMBL" id="GJE05805.1"/>
    </source>
</evidence>
<dbReference type="Proteomes" id="UP001055102">
    <property type="component" value="Unassembled WGS sequence"/>
</dbReference>
<dbReference type="InterPro" id="IPR011766">
    <property type="entry name" value="TPP_enzyme_TPP-bd"/>
</dbReference>
<dbReference type="InterPro" id="IPR029061">
    <property type="entry name" value="THDP-binding"/>
</dbReference>
<comment type="catalytic activity">
    <reaction evidence="11">
        <text>2 pyruvate + H(+) = (2S)-2-acetolactate + CO2</text>
        <dbReference type="Rhea" id="RHEA:25249"/>
        <dbReference type="ChEBI" id="CHEBI:15361"/>
        <dbReference type="ChEBI" id="CHEBI:15378"/>
        <dbReference type="ChEBI" id="CHEBI:16526"/>
        <dbReference type="ChEBI" id="CHEBI:58476"/>
        <dbReference type="EC" id="2.2.1.6"/>
    </reaction>
</comment>
<evidence type="ECO:0000256" key="12">
    <source>
        <dbReference type="SAM" id="MobiDB-lite"/>
    </source>
</evidence>
<dbReference type="EMBL" id="BPQR01000018">
    <property type="protein sequence ID" value="GJE05805.1"/>
    <property type="molecule type" value="Genomic_DNA"/>
</dbReference>
<evidence type="ECO:0000256" key="7">
    <source>
        <dbReference type="ARBA" id="ARBA00022723"/>
    </source>
</evidence>
<dbReference type="InterPro" id="IPR039368">
    <property type="entry name" value="AHAS_TPP"/>
</dbReference>
<dbReference type="Pfam" id="PF02776">
    <property type="entry name" value="TPP_enzyme_N"/>
    <property type="match status" value="1"/>
</dbReference>
<feature type="region of interest" description="Disordered" evidence="12">
    <location>
        <begin position="1"/>
        <end position="26"/>
    </location>
</feature>
<dbReference type="EC" id="2.2.1.6" evidence="4 11"/>
<dbReference type="SUPFAM" id="SSF52518">
    <property type="entry name" value="Thiamin diphosphate-binding fold (THDP-binding)"/>
    <property type="match status" value="2"/>
</dbReference>
<comment type="pathway">
    <text evidence="1 11">Amino-acid biosynthesis; L-isoleucine biosynthesis; L-isoleucine from 2-oxobutanoate: step 1/4.</text>
</comment>
<evidence type="ECO:0000256" key="6">
    <source>
        <dbReference type="ARBA" id="ARBA00022679"/>
    </source>
</evidence>
<dbReference type="InterPro" id="IPR029035">
    <property type="entry name" value="DHS-like_NAD/FAD-binding_dom"/>
</dbReference>
<sequence length="627" mass="68392">MQGPDRGPFLLPETPDAGGDGASGARRMREVVKEETMGGEVMTGAEMVIRAFRDQGVDTLFGYPGGAVLPIYDALFHQDALKHVLVRHEQGAVHAAEGYARSSGKVGCVLVTSGPGATNIITGLTDAMMDSIPLVCITGQVPTHLIGTDAFQECDTVGITRHCTKHNYLVKSIEDLPRILHEAFYVASHGRPGPVVVDLPKDVQFASGLYERPTFDGHKTYRPAVKGDAERIRAAVELMATARRPIFYTGGGVINSGPEASRLLRELVEETGFPVTSTLMGLGAYPASSEKFLGMLGMHGTYEANLAMHECDVMICVGARFDDRITGRLDAFAPYSKKIHIDVDASSINKVVKVDVGIVGDCASVLADMLEAWRALPTEPDKAVLEPWFAKIATWKARECLAYWPSGTLIKPQYAVQRLYEACKDRETYVTTEVGQHQMWAAQYFKFEEPNRWMTSGGLGTMGYGLPAAIGAQLAHPQGLVIDIAGEASILMNMQEMSTAVQYRLPVKIFILNNEYMGMVRQWQELLHGSRYSQSYSESLPDFVKLAEAYGAKGIRCEKPGALDAAIKEMLDYDGPVIFDCVVDKTENCFPMIPSGKAHNEMLLSDYLGETGVELGDVISAEGKMLV</sequence>
<evidence type="ECO:0000313" key="17">
    <source>
        <dbReference type="Proteomes" id="UP001055102"/>
    </source>
</evidence>
<reference evidence="16" key="1">
    <citation type="journal article" date="2021" name="Front. Microbiol.">
        <title>Comprehensive Comparative Genomics and Phenotyping of Methylobacterium Species.</title>
        <authorList>
            <person name="Alessa O."/>
            <person name="Ogura Y."/>
            <person name="Fujitani Y."/>
            <person name="Takami H."/>
            <person name="Hayashi T."/>
            <person name="Sahin N."/>
            <person name="Tani A."/>
        </authorList>
    </citation>
    <scope>NUCLEOTIDE SEQUENCE</scope>
    <source>
        <strain evidence="16">LMG 23639</strain>
    </source>
</reference>
<evidence type="ECO:0000256" key="3">
    <source>
        <dbReference type="ARBA" id="ARBA00007812"/>
    </source>
</evidence>
<evidence type="ECO:0000256" key="11">
    <source>
        <dbReference type="RuleBase" id="RU003591"/>
    </source>
</evidence>
<keyword evidence="17" id="KW-1185">Reference proteome</keyword>
<accession>A0ABQ4SRI1</accession>
<gene>
    <name evidence="16" type="primary">ilvI</name>
    <name evidence="16" type="ORF">AOPFMNJM_1111</name>
</gene>
<keyword evidence="6 11" id="KW-0808">Transferase</keyword>
<keyword evidence="10 11" id="KW-0100">Branched-chain amino acid biosynthesis</keyword>
<comment type="cofactor">
    <cofactor evidence="11">
        <name>Mg(2+)</name>
        <dbReference type="ChEBI" id="CHEBI:18420"/>
    </cofactor>
    <text evidence="11">Binds 1 Mg(2+) ion per subunit.</text>
</comment>
<dbReference type="NCBIfam" id="NF006581">
    <property type="entry name" value="PRK09107.1"/>
    <property type="match status" value="1"/>
</dbReference>
<comment type="cofactor">
    <cofactor evidence="11">
        <name>thiamine diphosphate</name>
        <dbReference type="ChEBI" id="CHEBI:58937"/>
    </cofactor>
    <text evidence="11">Binds 1 thiamine pyrophosphate per subunit.</text>
</comment>
<dbReference type="Pfam" id="PF02775">
    <property type="entry name" value="TPP_enzyme_C"/>
    <property type="match status" value="1"/>
</dbReference>
<dbReference type="PANTHER" id="PTHR18968:SF13">
    <property type="entry name" value="ACETOLACTATE SYNTHASE CATALYTIC SUBUNIT, MITOCHONDRIAL"/>
    <property type="match status" value="1"/>
</dbReference>
<dbReference type="Gene3D" id="3.40.50.970">
    <property type="match status" value="2"/>
</dbReference>
<evidence type="ECO:0000256" key="1">
    <source>
        <dbReference type="ARBA" id="ARBA00004974"/>
    </source>
</evidence>
<dbReference type="PANTHER" id="PTHR18968">
    <property type="entry name" value="THIAMINE PYROPHOSPHATE ENZYMES"/>
    <property type="match status" value="1"/>
</dbReference>
<evidence type="ECO:0000256" key="9">
    <source>
        <dbReference type="ARBA" id="ARBA00023052"/>
    </source>
</evidence>
<dbReference type="SUPFAM" id="SSF52467">
    <property type="entry name" value="DHS-like NAD/FAD-binding domain"/>
    <property type="match status" value="1"/>
</dbReference>
<evidence type="ECO:0000259" key="14">
    <source>
        <dbReference type="Pfam" id="PF02775"/>
    </source>
</evidence>
<feature type="domain" description="Thiamine pyrophosphate enzyme central" evidence="13">
    <location>
        <begin position="232"/>
        <end position="368"/>
    </location>
</feature>
<keyword evidence="8 11" id="KW-0460">Magnesium</keyword>
<evidence type="ECO:0000256" key="2">
    <source>
        <dbReference type="ARBA" id="ARBA00005025"/>
    </source>
</evidence>
<evidence type="ECO:0000256" key="10">
    <source>
        <dbReference type="ARBA" id="ARBA00023304"/>
    </source>
</evidence>
<dbReference type="InterPro" id="IPR045229">
    <property type="entry name" value="TPP_enz"/>
</dbReference>
<keyword evidence="5 11" id="KW-0028">Amino-acid biosynthesis</keyword>
<comment type="caution">
    <text evidence="16">The sequence shown here is derived from an EMBL/GenBank/DDBJ whole genome shotgun (WGS) entry which is preliminary data.</text>
</comment>
<evidence type="ECO:0000256" key="5">
    <source>
        <dbReference type="ARBA" id="ARBA00022605"/>
    </source>
</evidence>
<evidence type="ECO:0000259" key="13">
    <source>
        <dbReference type="Pfam" id="PF00205"/>
    </source>
</evidence>
<name>A0ABQ4SRI1_9HYPH</name>
<evidence type="ECO:0000256" key="8">
    <source>
        <dbReference type="ARBA" id="ARBA00022842"/>
    </source>
</evidence>
<dbReference type="InterPro" id="IPR012001">
    <property type="entry name" value="Thiamin_PyroP_enz_TPP-bd_dom"/>
</dbReference>
<reference evidence="16" key="2">
    <citation type="submission" date="2021-08" db="EMBL/GenBank/DDBJ databases">
        <authorList>
            <person name="Tani A."/>
            <person name="Ola A."/>
            <person name="Ogura Y."/>
            <person name="Katsura K."/>
            <person name="Hayashi T."/>
        </authorList>
    </citation>
    <scope>NUCLEOTIDE SEQUENCE</scope>
    <source>
        <strain evidence="16">LMG 23639</strain>
    </source>
</reference>
<evidence type="ECO:0000256" key="4">
    <source>
        <dbReference type="ARBA" id="ARBA00013145"/>
    </source>
</evidence>
<comment type="similarity">
    <text evidence="3 11">Belongs to the TPP enzyme family.</text>
</comment>
<protein>
    <recommendedName>
        <fullName evidence="4 11">Acetolactate synthase</fullName>
        <ecNumber evidence="4 11">2.2.1.6</ecNumber>
    </recommendedName>
</protein>
<comment type="pathway">
    <text evidence="2 11">Amino-acid biosynthesis; L-valine biosynthesis; L-valine from pyruvate: step 1/4.</text>
</comment>
<proteinExistence type="inferred from homology"/>
<evidence type="ECO:0000259" key="15">
    <source>
        <dbReference type="Pfam" id="PF02776"/>
    </source>
</evidence>
<dbReference type="InterPro" id="IPR012000">
    <property type="entry name" value="Thiamin_PyroP_enz_cen_dom"/>
</dbReference>
<organism evidence="16 17">
    <name type="scientific">Methylobacterium jeotgali</name>
    <dbReference type="NCBI Taxonomy" id="381630"/>
    <lineage>
        <taxon>Bacteria</taxon>
        <taxon>Pseudomonadati</taxon>
        <taxon>Pseudomonadota</taxon>
        <taxon>Alphaproteobacteria</taxon>
        <taxon>Hyphomicrobiales</taxon>
        <taxon>Methylobacteriaceae</taxon>
        <taxon>Methylobacterium</taxon>
    </lineage>
</organism>
<keyword evidence="9 11" id="KW-0786">Thiamine pyrophosphate</keyword>
<dbReference type="Pfam" id="PF00205">
    <property type="entry name" value="TPP_enzyme_M"/>
    <property type="match status" value="1"/>
</dbReference>
<keyword evidence="7 11" id="KW-0479">Metal-binding</keyword>
<feature type="domain" description="Thiamine pyrophosphate enzyme N-terminal TPP-binding" evidence="15">
    <location>
        <begin position="42"/>
        <end position="158"/>
    </location>
</feature>
<dbReference type="NCBIfam" id="TIGR00118">
    <property type="entry name" value="acolac_lg"/>
    <property type="match status" value="1"/>
</dbReference>
<dbReference type="InterPro" id="IPR012846">
    <property type="entry name" value="Acetolactate_synth_lsu"/>
</dbReference>
<dbReference type="CDD" id="cd02015">
    <property type="entry name" value="TPP_AHAS"/>
    <property type="match status" value="1"/>
</dbReference>
<dbReference type="Gene3D" id="3.40.50.1220">
    <property type="entry name" value="TPP-binding domain"/>
    <property type="match status" value="1"/>
</dbReference>
<dbReference type="CDD" id="cd07035">
    <property type="entry name" value="TPP_PYR_POX_like"/>
    <property type="match status" value="1"/>
</dbReference>
<feature type="domain" description="Thiamine pyrophosphate enzyme TPP-binding" evidence="14">
    <location>
        <begin position="434"/>
        <end position="581"/>
    </location>
</feature>